<evidence type="ECO:0000313" key="2">
    <source>
        <dbReference type="Proteomes" id="UP001558534"/>
    </source>
</evidence>
<dbReference type="PROSITE" id="PS51257">
    <property type="entry name" value="PROKAR_LIPOPROTEIN"/>
    <property type="match status" value="1"/>
</dbReference>
<protein>
    <recommendedName>
        <fullName evidence="3">Lipoprotein</fullName>
    </recommendedName>
</protein>
<sequence>MRLNVVVLSLAVLLFGCSEENRTEHEDQPKHNVVDKTPEVKQPVEQQTNEKAELASFFPPDGSTAFFQGEGNEFASFTLQTTYIGANHIAQVEDNGGVTLLKVYRITDLAIELVYKEAVDAKPTLPTAQEAASFPVLETILQKPLTVGNNFNDWTIQSTTASITIGTTVYHNVIQLTHSEDTLTTTKYYVKNIGLIRTEDTMVTNTEEAFVITSTLQKIE</sequence>
<evidence type="ECO:0000313" key="1">
    <source>
        <dbReference type="EMBL" id="MEX3743691.1"/>
    </source>
</evidence>
<dbReference type="RefSeq" id="WP_368634729.1">
    <property type="nucleotide sequence ID" value="NZ_JBFRHK010000001.1"/>
</dbReference>
<name>A0ABV3VQN9_9BACI</name>
<proteinExistence type="predicted"/>
<accession>A0ABV3VQN9</accession>
<organism evidence="1 2">
    <name type="scientific">Lysinibacillus xylanilyticus</name>
    <dbReference type="NCBI Taxonomy" id="582475"/>
    <lineage>
        <taxon>Bacteria</taxon>
        <taxon>Bacillati</taxon>
        <taxon>Bacillota</taxon>
        <taxon>Bacilli</taxon>
        <taxon>Bacillales</taxon>
        <taxon>Bacillaceae</taxon>
        <taxon>Lysinibacillus</taxon>
    </lineage>
</organism>
<gene>
    <name evidence="1" type="ORF">AB1300_00935</name>
</gene>
<comment type="caution">
    <text evidence="1">The sequence shown here is derived from an EMBL/GenBank/DDBJ whole genome shotgun (WGS) entry which is preliminary data.</text>
</comment>
<keyword evidence="2" id="KW-1185">Reference proteome</keyword>
<reference evidence="1 2" key="1">
    <citation type="submission" date="2024-07" db="EMBL/GenBank/DDBJ databases">
        <title>Characterization of a bacterium isolated from hydrolysated instant sea cucumber by whole-genome sequencing and metabolomics.</title>
        <authorList>
            <person name="Luo X."/>
            <person name="Zhang Z."/>
            <person name="Zheng Z."/>
            <person name="Zhang W."/>
            <person name="Ming T."/>
            <person name="Jiao L."/>
            <person name="Su X."/>
            <person name="Kong F."/>
            <person name="Xu J."/>
        </authorList>
    </citation>
    <scope>NUCLEOTIDE SEQUENCE [LARGE SCALE GENOMIC DNA]</scope>
    <source>
        <strain evidence="1 2">XL-2024</strain>
    </source>
</reference>
<evidence type="ECO:0008006" key="3">
    <source>
        <dbReference type="Google" id="ProtNLM"/>
    </source>
</evidence>
<dbReference type="EMBL" id="JBFRHK010000001">
    <property type="protein sequence ID" value="MEX3743691.1"/>
    <property type="molecule type" value="Genomic_DNA"/>
</dbReference>
<dbReference type="Proteomes" id="UP001558534">
    <property type="component" value="Unassembled WGS sequence"/>
</dbReference>